<dbReference type="Gene3D" id="3.90.420.10">
    <property type="entry name" value="Oxidoreductase, molybdopterin-binding domain"/>
    <property type="match status" value="1"/>
</dbReference>
<comment type="caution">
    <text evidence="2">The sequence shown here is derived from an EMBL/GenBank/DDBJ whole genome shotgun (WGS) entry which is preliminary data.</text>
</comment>
<dbReference type="RefSeq" id="WP_106229679.1">
    <property type="nucleotide sequence ID" value="NZ_PVTM01000003.1"/>
</dbReference>
<protein>
    <recommendedName>
        <fullName evidence="1">Oxidoreductase molybdopterin-binding domain-containing protein</fullName>
    </recommendedName>
</protein>
<dbReference type="SUPFAM" id="SSF56524">
    <property type="entry name" value="Oxidoreductase molybdopterin-binding domain"/>
    <property type="match status" value="1"/>
</dbReference>
<accession>A0A2T0VPY3</accession>
<evidence type="ECO:0000313" key="2">
    <source>
        <dbReference type="EMBL" id="PRY72539.1"/>
    </source>
</evidence>
<dbReference type="Proteomes" id="UP000239896">
    <property type="component" value="Unassembled WGS sequence"/>
</dbReference>
<dbReference type="Pfam" id="PF00174">
    <property type="entry name" value="Oxidored_molyb"/>
    <property type="match status" value="1"/>
</dbReference>
<dbReference type="InterPro" id="IPR000572">
    <property type="entry name" value="OxRdtase_Mopterin-bd_dom"/>
</dbReference>
<evidence type="ECO:0000313" key="3">
    <source>
        <dbReference type="Proteomes" id="UP000239896"/>
    </source>
</evidence>
<keyword evidence="3" id="KW-1185">Reference proteome</keyword>
<gene>
    <name evidence="2" type="ORF">BCL64_10318</name>
</gene>
<sequence>MLTGITHRLLVPLLWLLVSLPTAQGSTLPEPSGRVILTLSGDIAHANVGDEAHFDRAMLEALPARVIETHTPWHREKGRYEGPLVRALLETVGADDAEQVRIRALNHYEAEVPVADFRRHDVILAMTRDGEPLTIREYGPLFVLYPFDAHPELLTEAIRFRSVWHVERIIVP</sequence>
<proteinExistence type="predicted"/>
<name>A0A2T0VPY3_9GAMM</name>
<dbReference type="EMBL" id="PVTM01000003">
    <property type="protein sequence ID" value="PRY72539.1"/>
    <property type="molecule type" value="Genomic_DNA"/>
</dbReference>
<dbReference type="AlphaFoldDB" id="A0A2T0VPY3"/>
<reference evidence="2 3" key="1">
    <citation type="submission" date="2018-03" db="EMBL/GenBank/DDBJ databases">
        <title>Comparative analysis of microorganisms from saline springs in Andes Mountain Range, Colombia.</title>
        <authorList>
            <person name="Rubin E."/>
        </authorList>
    </citation>
    <scope>NUCLEOTIDE SEQUENCE [LARGE SCALE GENOMIC DNA]</scope>
    <source>
        <strain evidence="2 3">USBA 854</strain>
    </source>
</reference>
<organism evidence="2 3">
    <name type="scientific">Halomonas ventosae</name>
    <dbReference type="NCBI Taxonomy" id="229007"/>
    <lineage>
        <taxon>Bacteria</taxon>
        <taxon>Pseudomonadati</taxon>
        <taxon>Pseudomonadota</taxon>
        <taxon>Gammaproteobacteria</taxon>
        <taxon>Oceanospirillales</taxon>
        <taxon>Halomonadaceae</taxon>
        <taxon>Halomonas</taxon>
    </lineage>
</organism>
<evidence type="ECO:0000259" key="1">
    <source>
        <dbReference type="Pfam" id="PF00174"/>
    </source>
</evidence>
<dbReference type="InterPro" id="IPR036374">
    <property type="entry name" value="OxRdtase_Mopterin-bd_sf"/>
</dbReference>
<feature type="domain" description="Oxidoreductase molybdopterin-binding" evidence="1">
    <location>
        <begin position="76"/>
        <end position="143"/>
    </location>
</feature>